<feature type="transmembrane region" description="Helical" evidence="2">
    <location>
        <begin position="141"/>
        <end position="172"/>
    </location>
</feature>
<name>A0A9D1UCM5_9FIRM</name>
<feature type="transmembrane region" description="Helical" evidence="2">
    <location>
        <begin position="563"/>
        <end position="584"/>
    </location>
</feature>
<dbReference type="InterPro" id="IPR010380">
    <property type="entry name" value="DUF975"/>
</dbReference>
<reference evidence="3" key="2">
    <citation type="submission" date="2021-04" db="EMBL/GenBank/DDBJ databases">
        <authorList>
            <person name="Gilroy R."/>
        </authorList>
    </citation>
    <scope>NUCLEOTIDE SEQUENCE</scope>
    <source>
        <strain evidence="3">ChiSxjej1B13-11762</strain>
    </source>
</reference>
<dbReference type="AlphaFoldDB" id="A0A9D1UCM5"/>
<feature type="transmembrane region" description="Helical" evidence="2">
    <location>
        <begin position="265"/>
        <end position="283"/>
    </location>
</feature>
<comment type="caution">
    <text evidence="3">The sequence shown here is derived from an EMBL/GenBank/DDBJ whole genome shotgun (WGS) entry which is preliminary data.</text>
</comment>
<feature type="coiled-coil region" evidence="1">
    <location>
        <begin position="72"/>
        <end position="99"/>
    </location>
</feature>
<dbReference type="PANTHER" id="PTHR40076:SF1">
    <property type="entry name" value="MEMBRANE PROTEIN"/>
    <property type="match status" value="1"/>
</dbReference>
<dbReference type="Pfam" id="PF06161">
    <property type="entry name" value="DUF975"/>
    <property type="match status" value="1"/>
</dbReference>
<evidence type="ECO:0000256" key="2">
    <source>
        <dbReference type="SAM" id="Phobius"/>
    </source>
</evidence>
<feature type="transmembrane region" description="Helical" evidence="2">
    <location>
        <begin position="193"/>
        <end position="220"/>
    </location>
</feature>
<feature type="transmembrane region" description="Helical" evidence="2">
    <location>
        <begin position="460"/>
        <end position="478"/>
    </location>
</feature>
<feature type="transmembrane region" description="Helical" evidence="2">
    <location>
        <begin position="485"/>
        <end position="506"/>
    </location>
</feature>
<protein>
    <submittedName>
        <fullName evidence="3">DUF975 family protein</fullName>
    </submittedName>
</protein>
<feature type="transmembrane region" description="Helical" evidence="2">
    <location>
        <begin position="421"/>
        <end position="440"/>
    </location>
</feature>
<dbReference type="Proteomes" id="UP000824263">
    <property type="component" value="Unassembled WGS sequence"/>
</dbReference>
<proteinExistence type="predicted"/>
<keyword evidence="1" id="KW-0175">Coiled coil</keyword>
<dbReference type="PANTHER" id="PTHR40076">
    <property type="entry name" value="MEMBRANE PROTEIN-RELATED"/>
    <property type="match status" value="1"/>
</dbReference>
<keyword evidence="2" id="KW-0812">Transmembrane</keyword>
<reference evidence="3" key="1">
    <citation type="journal article" date="2021" name="PeerJ">
        <title>Extensive microbial diversity within the chicken gut microbiome revealed by metagenomics and culture.</title>
        <authorList>
            <person name="Gilroy R."/>
            <person name="Ravi A."/>
            <person name="Getino M."/>
            <person name="Pursley I."/>
            <person name="Horton D.L."/>
            <person name="Alikhan N.F."/>
            <person name="Baker D."/>
            <person name="Gharbi K."/>
            <person name="Hall N."/>
            <person name="Watson M."/>
            <person name="Adriaenssens E.M."/>
            <person name="Foster-Nyarko E."/>
            <person name="Jarju S."/>
            <person name="Secka A."/>
            <person name="Antonio M."/>
            <person name="Oren A."/>
            <person name="Chaudhuri R.R."/>
            <person name="La Ragione R."/>
            <person name="Hildebrand F."/>
            <person name="Pallen M.J."/>
        </authorList>
    </citation>
    <scope>NUCLEOTIDE SEQUENCE</scope>
    <source>
        <strain evidence="3">ChiSxjej1B13-11762</strain>
    </source>
</reference>
<evidence type="ECO:0000313" key="4">
    <source>
        <dbReference type="Proteomes" id="UP000824263"/>
    </source>
</evidence>
<dbReference type="Pfam" id="PF06541">
    <property type="entry name" value="ABC_trans_CmpB"/>
    <property type="match status" value="1"/>
</dbReference>
<feature type="transmembrane region" description="Helical" evidence="2">
    <location>
        <begin position="20"/>
        <end position="35"/>
    </location>
</feature>
<sequence length="631" mass="71648">MRVNRKELKKQARRSLKGHYWLFVVLCLGATYLGADSSGSMSVISMPSEEAAMQEVSTGVVPETPQMSTVIAEAIMGENEESRETSRELKEQAEDAGSESAVLGRSRGVLAQAVNQIESGAMIATVIMAVRSVVQSTEVTLILFIIASFLLAFLFWFFFTNMFTVIVSRMFLEGRIYEKVSPQRLLFLMRVKRWIKVSCTMFVTSFLQILWSLTIVGGVIKHYSYFLVPYIAAENPDIRPRTAVTLSRRMMKGHKWECFLLELSYLGWSVLGGLTAGLTEIFYSGPYRLAGFAEYYAHLRKIYKEEDGEGQELLNDKYLFEVADLGEVVERYSDVIFLLDEDGDDEENRRPGIGEWLAGFFGVTLFYSAGEKEYEERVRRKIKMASLRDAVSGKTYPLRMSAFPEQKKRDRIELINYFRRYSVWSLLLMFFIFSFIGWLWEVSLHLITDGEFVNRGVLHGPWLPIYGCGGILILVFLNRLRRNPLAEFIAIVVLCGCVEYFSSLYLEIAHNGQRWWDYSGYFLNLNGRICAEGLLVFGLGGLAIVYVLAPLLDNQIRRIKGQVLVPASLALAVLFVSDLAYSMVHPNEGKGITDYQQTKLERPNEEGESIDAVLSCADGRDHNVYLSKRVS</sequence>
<evidence type="ECO:0000313" key="3">
    <source>
        <dbReference type="EMBL" id="HIW82979.1"/>
    </source>
</evidence>
<dbReference type="InterPro" id="IPR010540">
    <property type="entry name" value="CmpB_TMEM229"/>
</dbReference>
<evidence type="ECO:0000256" key="1">
    <source>
        <dbReference type="SAM" id="Coils"/>
    </source>
</evidence>
<feature type="transmembrane region" description="Helical" evidence="2">
    <location>
        <begin position="526"/>
        <end position="551"/>
    </location>
</feature>
<keyword evidence="2" id="KW-1133">Transmembrane helix</keyword>
<gene>
    <name evidence="3" type="ORF">H9873_01460</name>
</gene>
<keyword evidence="2" id="KW-0472">Membrane</keyword>
<accession>A0A9D1UCM5</accession>
<dbReference type="EMBL" id="DXGF01000025">
    <property type="protein sequence ID" value="HIW82979.1"/>
    <property type="molecule type" value="Genomic_DNA"/>
</dbReference>
<organism evidence="3 4">
    <name type="scientific">Candidatus Dorea gallistercoris</name>
    <dbReference type="NCBI Taxonomy" id="2838542"/>
    <lineage>
        <taxon>Bacteria</taxon>
        <taxon>Bacillati</taxon>
        <taxon>Bacillota</taxon>
        <taxon>Clostridia</taxon>
        <taxon>Lachnospirales</taxon>
        <taxon>Lachnospiraceae</taxon>
        <taxon>Dorea</taxon>
    </lineage>
</organism>